<dbReference type="Pfam" id="PF06094">
    <property type="entry name" value="GGACT"/>
    <property type="match status" value="1"/>
</dbReference>
<gene>
    <name evidence="2" type="ordered locus">Desca_0644</name>
</gene>
<dbReference type="KEGG" id="dca:Desca_0644"/>
<dbReference type="CDD" id="cd06661">
    <property type="entry name" value="GGCT_like"/>
    <property type="match status" value="1"/>
</dbReference>
<keyword evidence="3" id="KW-1185">Reference proteome</keyword>
<accession>F6B886</accession>
<dbReference type="RefSeq" id="WP_013809758.1">
    <property type="nucleotide sequence ID" value="NC_015565.1"/>
</dbReference>
<sequence length="138" mass="15815">MTIKHVFVYGTLMMGLSNHQVIQPYVQSIQPAEMKGRLYDLLYGYPAMIAGEEKVIGELVELVNHDQALVELDQLENYWGEGEARNLYNRVVQEAKLADGRKVAAYVYLWAKAEEIPNIGVHVADGSWRRFKFNAREE</sequence>
<evidence type="ECO:0000313" key="2">
    <source>
        <dbReference type="EMBL" id="AEF93531.1"/>
    </source>
</evidence>
<dbReference type="STRING" id="868595.Desca_0644"/>
<proteinExistence type="predicted"/>
<reference evidence="2 3" key="1">
    <citation type="submission" date="2011-05" db="EMBL/GenBank/DDBJ databases">
        <title>Complete sequence of Desulfotomaculum carboxydivorans CO-1-SRB.</title>
        <authorList>
            <consortium name="US DOE Joint Genome Institute"/>
            <person name="Lucas S."/>
            <person name="Han J."/>
            <person name="Lapidus A."/>
            <person name="Cheng J.-F."/>
            <person name="Goodwin L."/>
            <person name="Pitluck S."/>
            <person name="Peters L."/>
            <person name="Mikhailova N."/>
            <person name="Lu M."/>
            <person name="Han C."/>
            <person name="Tapia R."/>
            <person name="Land M."/>
            <person name="Hauser L."/>
            <person name="Kyrpides N."/>
            <person name="Ivanova N."/>
            <person name="Pagani I."/>
            <person name="Stams A."/>
            <person name="Plugge C."/>
            <person name="Muyzer G."/>
            <person name="Kuever J."/>
            <person name="Parshina S."/>
            <person name="Ivanova A."/>
            <person name="Nazina T."/>
            <person name="Woyke T."/>
        </authorList>
    </citation>
    <scope>NUCLEOTIDE SEQUENCE [LARGE SCALE GENOMIC DNA]</scope>
    <source>
        <strain evidence="3">DSM 14880 / VKM B-2319 / CO-1-SRB</strain>
    </source>
</reference>
<evidence type="ECO:0000313" key="3">
    <source>
        <dbReference type="Proteomes" id="UP000009226"/>
    </source>
</evidence>
<dbReference type="eggNOG" id="COG2105">
    <property type="taxonomic scope" value="Bacteria"/>
</dbReference>
<feature type="domain" description="Gamma-glutamylcyclotransferase AIG2-like" evidence="1">
    <location>
        <begin position="6"/>
        <end position="129"/>
    </location>
</feature>
<name>F6B886_DESCC</name>
<dbReference type="InterPro" id="IPR009288">
    <property type="entry name" value="AIG2-like_dom"/>
</dbReference>
<dbReference type="Proteomes" id="UP000009226">
    <property type="component" value="Chromosome"/>
</dbReference>
<organism evidence="2 3">
    <name type="scientific">Desulfotomaculum nigrificans (strain DSM 14880 / VKM B-2319 / CO-1-SRB)</name>
    <name type="common">Desulfotomaculum carboxydivorans</name>
    <dbReference type="NCBI Taxonomy" id="868595"/>
    <lineage>
        <taxon>Bacteria</taxon>
        <taxon>Bacillati</taxon>
        <taxon>Bacillota</taxon>
        <taxon>Clostridia</taxon>
        <taxon>Eubacteriales</taxon>
        <taxon>Desulfotomaculaceae</taxon>
        <taxon>Desulfotomaculum</taxon>
    </lineage>
</organism>
<dbReference type="HOGENOM" id="CLU_083466_2_2_9"/>
<protein>
    <submittedName>
        <fullName evidence="2">AIG2 family protein</fullName>
    </submittedName>
</protein>
<dbReference type="SUPFAM" id="SSF110857">
    <property type="entry name" value="Gamma-glutamyl cyclotransferase-like"/>
    <property type="match status" value="1"/>
</dbReference>
<dbReference type="InterPro" id="IPR013024">
    <property type="entry name" value="GGCT-like"/>
</dbReference>
<dbReference type="EMBL" id="CP002736">
    <property type="protein sequence ID" value="AEF93531.1"/>
    <property type="molecule type" value="Genomic_DNA"/>
</dbReference>
<evidence type="ECO:0000259" key="1">
    <source>
        <dbReference type="Pfam" id="PF06094"/>
    </source>
</evidence>
<dbReference type="Gene3D" id="3.10.490.10">
    <property type="entry name" value="Gamma-glutamyl cyclotransferase-like"/>
    <property type="match status" value="1"/>
</dbReference>
<dbReference type="AlphaFoldDB" id="F6B886"/>
<dbReference type="InterPro" id="IPR036568">
    <property type="entry name" value="GGCT-like_sf"/>
</dbReference>